<reference evidence="1" key="1">
    <citation type="journal article" date="2020" name="BMC Genomics">
        <title>Correction to: Identification and distribution of gene clusters required for synthesis of sphingolipid metabolism inhibitors in diverse species of the filamentous fungus Fusarium.</title>
        <authorList>
            <person name="Kim H.S."/>
            <person name="Lohmar J.M."/>
            <person name="Busman M."/>
            <person name="Brown D.W."/>
            <person name="Naumann T.A."/>
            <person name="Divon H.H."/>
            <person name="Lysoe E."/>
            <person name="Uhlig S."/>
            <person name="Proctor R.H."/>
        </authorList>
    </citation>
    <scope>NUCLEOTIDE SEQUENCE</scope>
    <source>
        <strain evidence="1">NRRL 20472</strain>
    </source>
</reference>
<evidence type="ECO:0000313" key="2">
    <source>
        <dbReference type="Proteomes" id="UP000622797"/>
    </source>
</evidence>
<organism evidence="1 2">
    <name type="scientific">Fusarium sarcochroum</name>
    <dbReference type="NCBI Taxonomy" id="1208366"/>
    <lineage>
        <taxon>Eukaryota</taxon>
        <taxon>Fungi</taxon>
        <taxon>Dikarya</taxon>
        <taxon>Ascomycota</taxon>
        <taxon>Pezizomycotina</taxon>
        <taxon>Sordariomycetes</taxon>
        <taxon>Hypocreomycetidae</taxon>
        <taxon>Hypocreales</taxon>
        <taxon>Nectriaceae</taxon>
        <taxon>Fusarium</taxon>
        <taxon>Fusarium lateritium species complex</taxon>
    </lineage>
</organism>
<gene>
    <name evidence="1" type="ORF">FSARC_12464</name>
</gene>
<dbReference type="AlphaFoldDB" id="A0A8H4T873"/>
<accession>A0A8H4T873</accession>
<proteinExistence type="predicted"/>
<keyword evidence="2" id="KW-1185">Reference proteome</keyword>
<dbReference type="Proteomes" id="UP000622797">
    <property type="component" value="Unassembled WGS sequence"/>
</dbReference>
<protein>
    <submittedName>
        <fullName evidence="1">Uncharacterized protein</fullName>
    </submittedName>
</protein>
<sequence length="116" mass="12490">MIMADEEKPPIQAPTKAGSLPASEYRCYRVQEGHQPHTTSNFDTQLPSTILEPEMTEENSQATTGSISKILWDTAPVSVPTSVGTSLELDNSSFTPMPTPVHTPMASIGLAATYLL</sequence>
<dbReference type="EMBL" id="JABEXW010000854">
    <property type="protein sequence ID" value="KAF4953140.1"/>
    <property type="molecule type" value="Genomic_DNA"/>
</dbReference>
<evidence type="ECO:0000313" key="1">
    <source>
        <dbReference type="EMBL" id="KAF4953140.1"/>
    </source>
</evidence>
<name>A0A8H4T873_9HYPO</name>
<reference evidence="1" key="2">
    <citation type="submission" date="2020-05" db="EMBL/GenBank/DDBJ databases">
        <authorList>
            <person name="Kim H.-S."/>
            <person name="Proctor R.H."/>
            <person name="Brown D.W."/>
        </authorList>
    </citation>
    <scope>NUCLEOTIDE SEQUENCE</scope>
    <source>
        <strain evidence="1">NRRL 20472</strain>
    </source>
</reference>
<comment type="caution">
    <text evidence="1">The sequence shown here is derived from an EMBL/GenBank/DDBJ whole genome shotgun (WGS) entry which is preliminary data.</text>
</comment>